<evidence type="ECO:0008006" key="4">
    <source>
        <dbReference type="Google" id="ProtNLM"/>
    </source>
</evidence>
<dbReference type="Gene3D" id="1.20.5.1230">
    <property type="entry name" value="Apolipoprotein A-I"/>
    <property type="match status" value="1"/>
</dbReference>
<organism evidence="2 3">
    <name type="scientific">Gracilibacillus ureilyticus</name>
    <dbReference type="NCBI Taxonomy" id="531814"/>
    <lineage>
        <taxon>Bacteria</taxon>
        <taxon>Bacillati</taxon>
        <taxon>Bacillota</taxon>
        <taxon>Bacilli</taxon>
        <taxon>Bacillales</taxon>
        <taxon>Bacillaceae</taxon>
        <taxon>Gracilibacillus</taxon>
    </lineage>
</organism>
<keyword evidence="3" id="KW-1185">Reference proteome</keyword>
<protein>
    <recommendedName>
        <fullName evidence="4">MotA/TolQ/ExbB proton channel family protein</fullName>
    </recommendedName>
</protein>
<proteinExistence type="predicted"/>
<dbReference type="EMBL" id="FOGL01000027">
    <property type="protein sequence ID" value="SES24520.1"/>
    <property type="molecule type" value="Genomic_DNA"/>
</dbReference>
<keyword evidence="1" id="KW-1133">Transmembrane helix</keyword>
<accession>A0A1H9VRS8</accession>
<sequence>MFSLFEDIFLYIKNLGLEGFTNLYLYIQFAIFVLMLGFTLYKISKEIRVMKKIKSQIGGVTKSRENASSIDSEINDIFSMVKKSRYKELWDRYYSRVSQKSEDERIRVEPFFGFEVMYHHMGYRSWIDAGPGICVSIGVLGTFVGLSTGLSDLHVGDTEALRTGIGSLIDGMKIAFFTSVFGVFLSLIWTFIDRFVSQKLDTDIDWHTEKMDYLLNTDDEELFLNRLEKISRKQADHMKTLLTDAMEKAMQPMVAQMQQSNGQMQDAFSQLNEQFSSISEGMQNQSGLLQSQIDLTKNNSSNMTNRLVEQITGGTQESISQFSSLMNETQNMQKQMIGTLNQVVDSFVKTEEKQSQTTEQTYRMFSQFENMSKELEQMRDSYQDTSVNMTSLSDTIQRIQQLTEQQLPVQQDVMKSNQSLADKYENLTEGFKSFNEKIEKKHEDLLNEVITVSTSMTNTYRDMTDRFAKSLKLQKESMYESEQLLSSVKEVVANLTPIAPDLKGVVSTIDTLKNQLQETQKLQDEILPELVNLRSQTNERIEGALETTKGYMYDMTTQIETMQLNWSSVKEQFESTREGLDTSLKNFSENIDNGLSKTYEHFDGTLTSAVNQVSSFINHFGEMQEDLVDGLDDLAEALNRNREVIKQ</sequence>
<dbReference type="OrthoDB" id="9782541at2"/>
<feature type="transmembrane region" description="Helical" evidence="1">
    <location>
        <begin position="23"/>
        <end position="43"/>
    </location>
</feature>
<dbReference type="SUPFAM" id="SSF58104">
    <property type="entry name" value="Methyl-accepting chemotaxis protein (MCP) signaling domain"/>
    <property type="match status" value="1"/>
</dbReference>
<name>A0A1H9VRS8_9BACI</name>
<gene>
    <name evidence="2" type="ORF">SAMN04487944_1274</name>
</gene>
<dbReference type="NCBIfam" id="NF033915">
    <property type="entry name" value="antiphage_ZorA_2"/>
    <property type="match status" value="1"/>
</dbReference>
<evidence type="ECO:0000313" key="2">
    <source>
        <dbReference type="EMBL" id="SES24520.1"/>
    </source>
</evidence>
<dbReference type="AlphaFoldDB" id="A0A1H9VRS8"/>
<keyword evidence="1" id="KW-0472">Membrane</keyword>
<reference evidence="2 3" key="1">
    <citation type="submission" date="2016-10" db="EMBL/GenBank/DDBJ databases">
        <authorList>
            <person name="de Groot N.N."/>
        </authorList>
    </citation>
    <scope>NUCLEOTIDE SEQUENCE [LARGE SCALE GENOMIC DNA]</scope>
    <source>
        <strain evidence="2 3">CGMCC 1.7727</strain>
    </source>
</reference>
<dbReference type="Proteomes" id="UP000199687">
    <property type="component" value="Unassembled WGS sequence"/>
</dbReference>
<keyword evidence="1" id="KW-0812">Transmembrane</keyword>
<feature type="transmembrane region" description="Helical" evidence="1">
    <location>
        <begin position="174"/>
        <end position="192"/>
    </location>
</feature>
<evidence type="ECO:0000256" key="1">
    <source>
        <dbReference type="SAM" id="Phobius"/>
    </source>
</evidence>
<dbReference type="STRING" id="531814.SAMN04487944_1274"/>
<evidence type="ECO:0000313" key="3">
    <source>
        <dbReference type="Proteomes" id="UP000199687"/>
    </source>
</evidence>